<dbReference type="Gene3D" id="3.40.50.1010">
    <property type="entry name" value="5'-nuclease"/>
    <property type="match status" value="1"/>
</dbReference>
<protein>
    <recommendedName>
        <fullName evidence="1">NYN domain-containing protein</fullName>
    </recommendedName>
</protein>
<feature type="domain" description="NYN" evidence="1">
    <location>
        <begin position="7"/>
        <end position="160"/>
    </location>
</feature>
<evidence type="ECO:0000259" key="1">
    <source>
        <dbReference type="Pfam" id="PF01936"/>
    </source>
</evidence>
<dbReference type="InterPro" id="IPR021139">
    <property type="entry name" value="NYN"/>
</dbReference>
<dbReference type="EMBL" id="ATBP01000411">
    <property type="protein sequence ID" value="ETR70518.1"/>
    <property type="molecule type" value="Genomic_DNA"/>
</dbReference>
<evidence type="ECO:0000313" key="2">
    <source>
        <dbReference type="EMBL" id="ETR70518.1"/>
    </source>
</evidence>
<dbReference type="CDD" id="cd10911">
    <property type="entry name" value="PIN_LabA"/>
    <property type="match status" value="1"/>
</dbReference>
<dbReference type="GO" id="GO:0004540">
    <property type="term" value="F:RNA nuclease activity"/>
    <property type="evidence" value="ECO:0007669"/>
    <property type="project" value="InterPro"/>
</dbReference>
<organism evidence="2 3">
    <name type="scientific">Candidatus Magnetoglobus multicellularis str. Araruama</name>
    <dbReference type="NCBI Taxonomy" id="890399"/>
    <lineage>
        <taxon>Bacteria</taxon>
        <taxon>Pseudomonadati</taxon>
        <taxon>Thermodesulfobacteriota</taxon>
        <taxon>Desulfobacteria</taxon>
        <taxon>Desulfobacterales</taxon>
        <taxon>Desulfobacteraceae</taxon>
        <taxon>Candidatus Magnetoglobus</taxon>
    </lineage>
</organism>
<dbReference type="PANTHER" id="PTHR35458">
    <property type="entry name" value="SLR0755 PROTEIN"/>
    <property type="match status" value="1"/>
</dbReference>
<proteinExistence type="predicted"/>
<name>A0A1V1P6V4_9BACT</name>
<comment type="caution">
    <text evidence="2">The sequence shown here is derived from an EMBL/GenBank/DDBJ whole genome shotgun (WGS) entry which is preliminary data.</text>
</comment>
<dbReference type="InterPro" id="IPR047140">
    <property type="entry name" value="LabA"/>
</dbReference>
<sequence>MYYTSTVGLYVDVANIAMNGGYGMRYDVLREFACHDAADAIRLNAYVAFDVERSRENPAYREKTNNFYDTLRDLGYKVIQKNVKRYIDEEGNEFAKANSDLDMAVDALLQSSALTRVVLVTGDGDFLQVVRALQNKGCRVEVLAFDNVSSELRREVDVFMSGYLVPNLLPVKNSNIEWAEVNSTIRGCCYEYKQDRGFGFMRYLLNFKENLWITDTRHNDSPYKTAYFHASNLEHSTHYDVGELPDRSIIFEFDLIRSSRNEGLEARNIRYISRL</sequence>
<accession>A0A1V1P6V4</accession>
<dbReference type="AlphaFoldDB" id="A0A1V1P6V4"/>
<gene>
    <name evidence="2" type="ORF">OMM_08758</name>
</gene>
<evidence type="ECO:0000313" key="3">
    <source>
        <dbReference type="Proteomes" id="UP000189670"/>
    </source>
</evidence>
<dbReference type="Pfam" id="PF01936">
    <property type="entry name" value="NYN"/>
    <property type="match status" value="1"/>
</dbReference>
<reference evidence="3" key="1">
    <citation type="submission" date="2012-11" db="EMBL/GenBank/DDBJ databases">
        <authorList>
            <person name="Lucero-Rivera Y.E."/>
            <person name="Tovar-Ramirez D."/>
        </authorList>
    </citation>
    <scope>NUCLEOTIDE SEQUENCE [LARGE SCALE GENOMIC DNA]</scope>
    <source>
        <strain evidence="3">Araruama</strain>
    </source>
</reference>
<dbReference type="PANTHER" id="PTHR35458:SF8">
    <property type="entry name" value="SLR0650 PROTEIN"/>
    <property type="match status" value="1"/>
</dbReference>
<dbReference type="Proteomes" id="UP000189670">
    <property type="component" value="Unassembled WGS sequence"/>
</dbReference>